<accession>A0A1X0YE07</accession>
<evidence type="ECO:0000313" key="7">
    <source>
        <dbReference type="Proteomes" id="UP000193136"/>
    </source>
</evidence>
<dbReference type="InterPro" id="IPR035938">
    <property type="entry name" value="Hemerythrin-like_sf"/>
</dbReference>
<keyword evidence="4" id="KW-0408">Iron</keyword>
<name>A0A1X0YE07_9BACT</name>
<dbReference type="InterPro" id="IPR050669">
    <property type="entry name" value="Hemerythrin"/>
</dbReference>
<dbReference type="PANTHER" id="PTHR37164:SF1">
    <property type="entry name" value="BACTERIOHEMERYTHRIN"/>
    <property type="match status" value="1"/>
</dbReference>
<comment type="similarity">
    <text evidence="1">Belongs to the hemerythrin family.</text>
</comment>
<dbReference type="OrthoDB" id="9774644at2"/>
<dbReference type="GO" id="GO:0046872">
    <property type="term" value="F:metal ion binding"/>
    <property type="evidence" value="ECO:0007669"/>
    <property type="project" value="UniProtKB-KW"/>
</dbReference>
<dbReference type="PROSITE" id="PS00550">
    <property type="entry name" value="HEMERYTHRINS"/>
    <property type="match status" value="1"/>
</dbReference>
<gene>
    <name evidence="6" type="ORF">B5V00_00490</name>
</gene>
<dbReference type="SUPFAM" id="SSF47188">
    <property type="entry name" value="Hemerythrin-like"/>
    <property type="match status" value="1"/>
</dbReference>
<dbReference type="RefSeq" id="WP_085008400.1">
    <property type="nucleotide sequence ID" value="NZ_NAAD01000001.1"/>
</dbReference>
<dbReference type="CDD" id="cd12107">
    <property type="entry name" value="Hemerythrin"/>
    <property type="match status" value="1"/>
</dbReference>
<evidence type="ECO:0000259" key="5">
    <source>
        <dbReference type="Pfam" id="PF01814"/>
    </source>
</evidence>
<dbReference type="InterPro" id="IPR012312">
    <property type="entry name" value="Hemerythrin-like"/>
</dbReference>
<dbReference type="Gene3D" id="1.20.120.50">
    <property type="entry name" value="Hemerythrin-like"/>
    <property type="match status" value="1"/>
</dbReference>
<reference evidence="6 7" key="1">
    <citation type="submission" date="2017-03" db="EMBL/GenBank/DDBJ databases">
        <title>Genome sequence of Geothermobacter sp. EPR-M, Deep-Sea Iron Reducer.</title>
        <authorList>
            <person name="Tully B."/>
            <person name="Savalia P."/>
            <person name="Abuyen K."/>
            <person name="Baughan C."/>
            <person name="Romero E."/>
            <person name="Ronkowski C."/>
            <person name="Torres B."/>
            <person name="Tremblay J."/>
            <person name="Trujillo A."/>
            <person name="Tyler M."/>
            <person name="Perez-Rodriguez I."/>
            <person name="Amend J."/>
        </authorList>
    </citation>
    <scope>NUCLEOTIDE SEQUENCE [LARGE SCALE GENOMIC DNA]</scope>
    <source>
        <strain evidence="6 7">EPR-M</strain>
    </source>
</reference>
<keyword evidence="2" id="KW-0561">Oxygen transport</keyword>
<sequence length="135" mass="16139">MEIVKWRAEYATLVAEFDEEHKQIVRLINELYNGLKEEQAEEVVKDALQELVEYTHFHFDHEERLMRRFLYPGYTEQKRQHDSFRSTINDVNAMVEQGVTGMGLPLLQMLREWLVTHILEVDKKYGTFFRDKGFG</sequence>
<evidence type="ECO:0000256" key="2">
    <source>
        <dbReference type="ARBA" id="ARBA00022621"/>
    </source>
</evidence>
<dbReference type="InterPro" id="IPR016131">
    <property type="entry name" value="Haemerythrin_Fe_BS"/>
</dbReference>
<dbReference type="STRING" id="1969733.B5V00_00490"/>
<evidence type="ECO:0000256" key="1">
    <source>
        <dbReference type="ARBA" id="ARBA00010587"/>
    </source>
</evidence>
<keyword evidence="3" id="KW-0479">Metal-binding</keyword>
<feature type="domain" description="Hemerythrin-like" evidence="5">
    <location>
        <begin position="13"/>
        <end position="125"/>
    </location>
</feature>
<organism evidence="6 7">
    <name type="scientific">Geothermobacter hydrogeniphilus</name>
    <dbReference type="NCBI Taxonomy" id="1969733"/>
    <lineage>
        <taxon>Bacteria</taxon>
        <taxon>Pseudomonadati</taxon>
        <taxon>Thermodesulfobacteriota</taxon>
        <taxon>Desulfuromonadia</taxon>
        <taxon>Desulfuromonadales</taxon>
        <taxon>Geothermobacteraceae</taxon>
        <taxon>Geothermobacter</taxon>
    </lineage>
</organism>
<proteinExistence type="inferred from homology"/>
<protein>
    <recommendedName>
        <fullName evidence="5">Hemerythrin-like domain-containing protein</fullName>
    </recommendedName>
</protein>
<evidence type="ECO:0000256" key="3">
    <source>
        <dbReference type="ARBA" id="ARBA00022723"/>
    </source>
</evidence>
<dbReference type="Proteomes" id="UP000193136">
    <property type="component" value="Unassembled WGS sequence"/>
</dbReference>
<keyword evidence="2" id="KW-0813">Transport</keyword>
<dbReference type="Pfam" id="PF01814">
    <property type="entry name" value="Hemerythrin"/>
    <property type="match status" value="1"/>
</dbReference>
<evidence type="ECO:0000313" key="6">
    <source>
        <dbReference type="EMBL" id="ORJ63376.1"/>
    </source>
</evidence>
<comment type="caution">
    <text evidence="6">The sequence shown here is derived from an EMBL/GenBank/DDBJ whole genome shotgun (WGS) entry which is preliminary data.</text>
</comment>
<dbReference type="InterPro" id="IPR012827">
    <property type="entry name" value="Hemerythrin_metal-bd"/>
</dbReference>
<dbReference type="EMBL" id="NAAD01000001">
    <property type="protein sequence ID" value="ORJ63376.1"/>
    <property type="molecule type" value="Genomic_DNA"/>
</dbReference>
<dbReference type="GO" id="GO:0005344">
    <property type="term" value="F:oxygen carrier activity"/>
    <property type="evidence" value="ECO:0007669"/>
    <property type="project" value="UniProtKB-KW"/>
</dbReference>
<dbReference type="PANTHER" id="PTHR37164">
    <property type="entry name" value="BACTERIOHEMERYTHRIN"/>
    <property type="match status" value="1"/>
</dbReference>
<dbReference type="NCBIfam" id="TIGR02481">
    <property type="entry name" value="hemeryth_dom"/>
    <property type="match status" value="1"/>
</dbReference>
<dbReference type="AlphaFoldDB" id="A0A1X0YE07"/>
<evidence type="ECO:0000256" key="4">
    <source>
        <dbReference type="ARBA" id="ARBA00023004"/>
    </source>
</evidence>
<dbReference type="NCBIfam" id="NF033749">
    <property type="entry name" value="bact_hemeryth"/>
    <property type="match status" value="1"/>
</dbReference>
<keyword evidence="7" id="KW-1185">Reference proteome</keyword>